<feature type="transmembrane region" description="Helical" evidence="1">
    <location>
        <begin position="133"/>
        <end position="153"/>
    </location>
</feature>
<feature type="transmembrane region" description="Helical" evidence="1">
    <location>
        <begin position="89"/>
        <end position="112"/>
    </location>
</feature>
<evidence type="ECO:0000313" key="3">
    <source>
        <dbReference type="Proteomes" id="UP000193642"/>
    </source>
</evidence>
<feature type="non-terminal residue" evidence="2">
    <location>
        <position position="155"/>
    </location>
</feature>
<evidence type="ECO:0000313" key="2">
    <source>
        <dbReference type="EMBL" id="ORY53593.1"/>
    </source>
</evidence>
<keyword evidence="1" id="KW-0812">Transmembrane</keyword>
<accession>A0A1Y2D2R4</accession>
<dbReference type="Proteomes" id="UP000193642">
    <property type="component" value="Unassembled WGS sequence"/>
</dbReference>
<feature type="transmembrane region" description="Helical" evidence="1">
    <location>
        <begin position="20"/>
        <end position="42"/>
    </location>
</feature>
<protein>
    <submittedName>
        <fullName evidence="2">Uncharacterized protein</fullName>
    </submittedName>
</protein>
<keyword evidence="1" id="KW-0472">Membrane</keyword>
<feature type="transmembrane region" description="Helical" evidence="1">
    <location>
        <begin position="62"/>
        <end position="83"/>
    </location>
</feature>
<name>A0A1Y2D2R4_9FUNG</name>
<evidence type="ECO:0000256" key="1">
    <source>
        <dbReference type="SAM" id="Phobius"/>
    </source>
</evidence>
<sequence>MGNSSNNTNTQTNSEAGLNLTSFGLTISIFALQVIAFVIILYKENRATLDWNRILNPINVSLACLILFDFLFVNLYFCVVIVTDPVTSARLFVSSYVFGSLSSIAFMFYCWNRGYPIFKATLSSLFLSIFRQSISLMALLQLVQVALVLVVYLGG</sequence>
<comment type="caution">
    <text evidence="2">The sequence shown here is derived from an EMBL/GenBank/DDBJ whole genome shotgun (WGS) entry which is preliminary data.</text>
</comment>
<reference evidence="2 3" key="1">
    <citation type="submission" date="2016-07" db="EMBL/GenBank/DDBJ databases">
        <title>Pervasive Adenine N6-methylation of Active Genes in Fungi.</title>
        <authorList>
            <consortium name="DOE Joint Genome Institute"/>
            <person name="Mondo S.J."/>
            <person name="Dannebaum R.O."/>
            <person name="Kuo R.C."/>
            <person name="Labutti K."/>
            <person name="Haridas S."/>
            <person name="Kuo A."/>
            <person name="Salamov A."/>
            <person name="Ahrendt S.R."/>
            <person name="Lipzen A."/>
            <person name="Sullivan W."/>
            <person name="Andreopoulos W.B."/>
            <person name="Clum A."/>
            <person name="Lindquist E."/>
            <person name="Daum C."/>
            <person name="Ramamoorthy G.K."/>
            <person name="Gryganskyi A."/>
            <person name="Culley D."/>
            <person name="Magnuson J.K."/>
            <person name="James T.Y."/>
            <person name="O'Malley M.A."/>
            <person name="Stajich J.E."/>
            <person name="Spatafora J.W."/>
            <person name="Visel A."/>
            <person name="Grigoriev I.V."/>
        </authorList>
    </citation>
    <scope>NUCLEOTIDE SEQUENCE [LARGE SCALE GENOMIC DNA]</scope>
    <source>
        <strain evidence="2 3">JEL800</strain>
    </source>
</reference>
<proteinExistence type="predicted"/>
<dbReference type="AlphaFoldDB" id="A0A1Y2D2R4"/>
<keyword evidence="1" id="KW-1133">Transmembrane helix</keyword>
<gene>
    <name evidence="2" type="ORF">BCR33DRAFT_710988</name>
</gene>
<organism evidence="2 3">
    <name type="scientific">Rhizoclosmatium globosum</name>
    <dbReference type="NCBI Taxonomy" id="329046"/>
    <lineage>
        <taxon>Eukaryota</taxon>
        <taxon>Fungi</taxon>
        <taxon>Fungi incertae sedis</taxon>
        <taxon>Chytridiomycota</taxon>
        <taxon>Chytridiomycota incertae sedis</taxon>
        <taxon>Chytridiomycetes</taxon>
        <taxon>Chytridiales</taxon>
        <taxon>Chytriomycetaceae</taxon>
        <taxon>Rhizoclosmatium</taxon>
    </lineage>
</organism>
<keyword evidence="3" id="KW-1185">Reference proteome</keyword>
<dbReference type="EMBL" id="MCGO01000001">
    <property type="protein sequence ID" value="ORY53593.1"/>
    <property type="molecule type" value="Genomic_DNA"/>
</dbReference>